<evidence type="ECO:0000313" key="2">
    <source>
        <dbReference type="Proteomes" id="UP000230821"/>
    </source>
</evidence>
<proteinExistence type="predicted"/>
<sequence length="83" mass="9400">MKSPIYTLNIPNATGQKFSIDVVKAVFEATQGQPWLVNAMTCEIVEEILHNDLLLPILPSNRIYGEVIVRTLNSRAQMTMRQQ</sequence>
<name>A0A2G6K952_9BACT</name>
<dbReference type="Proteomes" id="UP000230821">
    <property type="component" value="Unassembled WGS sequence"/>
</dbReference>
<reference evidence="1 2" key="1">
    <citation type="submission" date="2017-10" db="EMBL/GenBank/DDBJ databases">
        <title>Novel microbial diversity and functional potential in the marine mammal oral microbiome.</title>
        <authorList>
            <person name="Dudek N.K."/>
            <person name="Sun C.L."/>
            <person name="Burstein D."/>
            <person name="Kantor R.S."/>
            <person name="Aliaga Goltsman D.S."/>
            <person name="Bik E.M."/>
            <person name="Thomas B.C."/>
            <person name="Banfield J.F."/>
            <person name="Relman D.A."/>
        </authorList>
    </citation>
    <scope>NUCLEOTIDE SEQUENCE [LARGE SCALE GENOMIC DNA]</scope>
    <source>
        <strain evidence="1">DOLJORAL78_47_16</strain>
    </source>
</reference>
<organism evidence="1 2">
    <name type="scientific">candidate division KSB3 bacterium</name>
    <dbReference type="NCBI Taxonomy" id="2044937"/>
    <lineage>
        <taxon>Bacteria</taxon>
        <taxon>candidate division KSB3</taxon>
    </lineage>
</organism>
<comment type="caution">
    <text evidence="1">The sequence shown here is derived from an EMBL/GenBank/DDBJ whole genome shotgun (WGS) entry which is preliminary data.</text>
</comment>
<gene>
    <name evidence="1" type="ORF">CSA56_18070</name>
</gene>
<dbReference type="EMBL" id="PDSK01000143">
    <property type="protein sequence ID" value="PIE31512.1"/>
    <property type="molecule type" value="Genomic_DNA"/>
</dbReference>
<protein>
    <submittedName>
        <fullName evidence="1">Uncharacterized protein</fullName>
    </submittedName>
</protein>
<accession>A0A2G6K952</accession>
<dbReference type="AlphaFoldDB" id="A0A2G6K952"/>
<evidence type="ECO:0000313" key="1">
    <source>
        <dbReference type="EMBL" id="PIE31512.1"/>
    </source>
</evidence>